<sequence>MSDSDWTTSSNDALVLSLVSPSPTGGLKTITTFRPQFTYPIFGDEEQIFGYKDLRIQLRFHASDMRPNVQVTFKDQFQAIGETEPTDIDGIMKEFLPEVAFQKVKSFTAAIQNVPEDWTPPGELVSTLNISGSSTFGVWKGTLADPVVKQIVNRIQILVPLYIEGGTALDLEDPDLDRWTVFFLYEKRPIPGEPNNYTYLFAGYCTVYAFYPFRAPVTPPASPSPEFELGSSDFSLSQLPCRSRISQFLIIRPFQNKGLGPRLYAEVFKFYYAHPQTFEVTVEDPNEAFDDMRDIADLHFLRENLPEFNALHIDTSIVIPKTGFAPKDIVDRAACEAVRQKAKIAPRQFYRVLEMHLMSKLAKSVRPSVTAIEESQKKNKKAATPQEQHEYELWRLVVKKRIYVHNKDALGQLDLKDRIEKLGETVDGVEFDFARLLSKAEGQRKRMLEEDASAVAAGVPTSNGKRKAEDGGDDKAEDGNGQSNPKKARFASSVEDAEV</sequence>
<evidence type="ECO:0000259" key="14">
    <source>
        <dbReference type="Pfam" id="PF10394"/>
    </source>
</evidence>
<organism evidence="15 16">
    <name type="scientific">Rhypophila decipiens</name>
    <dbReference type="NCBI Taxonomy" id="261697"/>
    <lineage>
        <taxon>Eukaryota</taxon>
        <taxon>Fungi</taxon>
        <taxon>Dikarya</taxon>
        <taxon>Ascomycota</taxon>
        <taxon>Pezizomycotina</taxon>
        <taxon>Sordariomycetes</taxon>
        <taxon>Sordariomycetidae</taxon>
        <taxon>Sordariales</taxon>
        <taxon>Naviculisporaceae</taxon>
        <taxon>Rhypophila</taxon>
    </lineage>
</organism>
<reference evidence="15" key="2">
    <citation type="submission" date="2023-05" db="EMBL/GenBank/DDBJ databases">
        <authorList>
            <consortium name="Lawrence Berkeley National Laboratory"/>
            <person name="Steindorff A."/>
            <person name="Hensen N."/>
            <person name="Bonometti L."/>
            <person name="Westerberg I."/>
            <person name="Brannstrom I.O."/>
            <person name="Guillou S."/>
            <person name="Cros-Aarteil S."/>
            <person name="Calhoun S."/>
            <person name="Haridas S."/>
            <person name="Kuo A."/>
            <person name="Mondo S."/>
            <person name="Pangilinan J."/>
            <person name="Riley R."/>
            <person name="Labutti K."/>
            <person name="Andreopoulos B."/>
            <person name="Lipzen A."/>
            <person name="Chen C."/>
            <person name="Yanf M."/>
            <person name="Daum C."/>
            <person name="Ng V."/>
            <person name="Clum A."/>
            <person name="Ohm R."/>
            <person name="Martin F."/>
            <person name="Silar P."/>
            <person name="Natvig D."/>
            <person name="Lalanne C."/>
            <person name="Gautier V."/>
            <person name="Ament-Velasquez S.L."/>
            <person name="Kruys A."/>
            <person name="Hutchinson M.I."/>
            <person name="Powell A.J."/>
            <person name="Barry K."/>
            <person name="Miller A.N."/>
            <person name="Grigoriev I.V."/>
            <person name="Debuchy R."/>
            <person name="Gladieux P."/>
            <person name="Thoren M.H."/>
            <person name="Johannesson H."/>
        </authorList>
    </citation>
    <scope>NUCLEOTIDE SEQUENCE</scope>
    <source>
        <strain evidence="15">PSN293</strain>
    </source>
</reference>
<dbReference type="InterPro" id="IPR037113">
    <property type="entry name" value="Hat1_N_sf"/>
</dbReference>
<dbReference type="InterPro" id="IPR016181">
    <property type="entry name" value="Acyl_CoA_acyltransferase"/>
</dbReference>
<name>A0AAN7B413_9PEZI</name>
<feature type="region of interest" description="Interaction with histone H4 N-terminus" evidence="11">
    <location>
        <begin position="208"/>
        <end position="210"/>
    </location>
</feature>
<gene>
    <name evidence="15" type="ORF">QBC37DRAFT_203963</name>
</gene>
<dbReference type="EC" id="2.3.1.48" evidence="3 9"/>
<dbReference type="EMBL" id="MU858137">
    <property type="protein sequence ID" value="KAK4211971.1"/>
    <property type="molecule type" value="Genomic_DNA"/>
</dbReference>
<dbReference type="InterPro" id="IPR019467">
    <property type="entry name" value="Hat1_N"/>
</dbReference>
<comment type="similarity">
    <text evidence="2 9">Belongs to the HAT1 family.</text>
</comment>
<evidence type="ECO:0000313" key="16">
    <source>
        <dbReference type="Proteomes" id="UP001301769"/>
    </source>
</evidence>
<dbReference type="GO" id="GO:0005737">
    <property type="term" value="C:cytoplasm"/>
    <property type="evidence" value="ECO:0007669"/>
    <property type="project" value="UniProtKB-SubCell"/>
</dbReference>
<dbReference type="SUPFAM" id="SSF55729">
    <property type="entry name" value="Acyl-CoA N-acyltransferases (Nat)"/>
    <property type="match status" value="1"/>
</dbReference>
<evidence type="ECO:0000256" key="1">
    <source>
        <dbReference type="ARBA" id="ARBA00004123"/>
    </source>
</evidence>
<feature type="active site" description="Proton donor/acceptor" evidence="10">
    <location>
        <position position="283"/>
    </location>
</feature>
<evidence type="ECO:0000256" key="12">
    <source>
        <dbReference type="PIRSR" id="PIRSR038084-3"/>
    </source>
</evidence>
<keyword evidence="9" id="KW-0963">Cytoplasm</keyword>
<dbReference type="Proteomes" id="UP001301769">
    <property type="component" value="Unassembled WGS sequence"/>
</dbReference>
<dbReference type="GO" id="GO:0000781">
    <property type="term" value="C:chromosome, telomeric region"/>
    <property type="evidence" value="ECO:0007669"/>
    <property type="project" value="GOC"/>
</dbReference>
<comment type="function">
    <text evidence="9">Catalytic component of the histone acetylase B (HAT-B) complex. Has intrinsic substrate specificity that modifies lysine in recognition sequence GXGKXG. Involved in DNA double-strand break repair.</text>
</comment>
<evidence type="ECO:0000256" key="5">
    <source>
        <dbReference type="ARBA" id="ARBA00022679"/>
    </source>
</evidence>
<evidence type="ECO:0000256" key="3">
    <source>
        <dbReference type="ARBA" id="ARBA00013184"/>
    </source>
</evidence>
<dbReference type="Gene3D" id="3.90.360.10">
    <property type="entry name" value="Histone acetyl transferase 1 (HAT1), N-terminal domain"/>
    <property type="match status" value="1"/>
</dbReference>
<feature type="site" description="Interaction with histone H4 N-terminus" evidence="12">
    <location>
        <position position="179"/>
    </location>
</feature>
<evidence type="ECO:0000256" key="8">
    <source>
        <dbReference type="ARBA" id="ARBA00048017"/>
    </source>
</evidence>
<reference evidence="15" key="1">
    <citation type="journal article" date="2023" name="Mol. Phylogenet. Evol.">
        <title>Genome-scale phylogeny and comparative genomics of the fungal order Sordariales.</title>
        <authorList>
            <person name="Hensen N."/>
            <person name="Bonometti L."/>
            <person name="Westerberg I."/>
            <person name="Brannstrom I.O."/>
            <person name="Guillou S."/>
            <person name="Cros-Aarteil S."/>
            <person name="Calhoun S."/>
            <person name="Haridas S."/>
            <person name="Kuo A."/>
            <person name="Mondo S."/>
            <person name="Pangilinan J."/>
            <person name="Riley R."/>
            <person name="LaButti K."/>
            <person name="Andreopoulos B."/>
            <person name="Lipzen A."/>
            <person name="Chen C."/>
            <person name="Yan M."/>
            <person name="Daum C."/>
            <person name="Ng V."/>
            <person name="Clum A."/>
            <person name="Steindorff A."/>
            <person name="Ohm R.A."/>
            <person name="Martin F."/>
            <person name="Silar P."/>
            <person name="Natvig D.O."/>
            <person name="Lalanne C."/>
            <person name="Gautier V."/>
            <person name="Ament-Velasquez S.L."/>
            <person name="Kruys A."/>
            <person name="Hutchinson M.I."/>
            <person name="Powell A.J."/>
            <person name="Barry K."/>
            <person name="Miller A.N."/>
            <person name="Grigoriev I.V."/>
            <person name="Debuchy R."/>
            <person name="Gladieux P."/>
            <person name="Hiltunen Thoren M."/>
            <person name="Johannesson H."/>
        </authorList>
    </citation>
    <scope>NUCLEOTIDE SEQUENCE</scope>
    <source>
        <strain evidence="15">PSN293</strain>
    </source>
</reference>
<dbReference type="Pfam" id="PF21184">
    <property type="entry name" value="HAT1_C_fung"/>
    <property type="match status" value="1"/>
</dbReference>
<evidence type="ECO:0000256" key="4">
    <source>
        <dbReference type="ARBA" id="ARBA00021268"/>
    </source>
</evidence>
<feature type="region of interest" description="Interaction with histone H4 N-terminus" evidence="11">
    <location>
        <begin position="44"/>
        <end position="46"/>
    </location>
</feature>
<evidence type="ECO:0000256" key="10">
    <source>
        <dbReference type="PIRSR" id="PIRSR038084-1"/>
    </source>
</evidence>
<dbReference type="GO" id="GO:0042393">
    <property type="term" value="F:histone binding"/>
    <property type="evidence" value="ECO:0007669"/>
    <property type="project" value="InterPro"/>
</dbReference>
<evidence type="ECO:0000256" key="9">
    <source>
        <dbReference type="PIRNR" id="PIRNR038084"/>
    </source>
</evidence>
<dbReference type="AlphaFoldDB" id="A0AAN7B413"/>
<evidence type="ECO:0000313" key="15">
    <source>
        <dbReference type="EMBL" id="KAK4211971.1"/>
    </source>
</evidence>
<keyword evidence="7 9" id="KW-0012">Acyltransferase</keyword>
<feature type="compositionally biased region" description="Basic and acidic residues" evidence="13">
    <location>
        <begin position="466"/>
        <end position="478"/>
    </location>
</feature>
<evidence type="ECO:0000256" key="6">
    <source>
        <dbReference type="ARBA" id="ARBA00023242"/>
    </source>
</evidence>
<dbReference type="GO" id="GO:0004402">
    <property type="term" value="F:histone acetyltransferase activity"/>
    <property type="evidence" value="ECO:0007669"/>
    <property type="project" value="UniProtKB-UniRule"/>
</dbReference>
<dbReference type="Gene3D" id="3.40.630.30">
    <property type="match status" value="1"/>
</dbReference>
<dbReference type="GO" id="GO:0005634">
    <property type="term" value="C:nucleus"/>
    <property type="evidence" value="ECO:0007669"/>
    <property type="project" value="UniProtKB-SubCell"/>
</dbReference>
<evidence type="ECO:0000256" key="2">
    <source>
        <dbReference type="ARBA" id="ARBA00010543"/>
    </source>
</evidence>
<protein>
    <recommendedName>
        <fullName evidence="4 9">Histone acetyltransferase type B catalytic subunit</fullName>
        <ecNumber evidence="3 9">2.3.1.48</ecNumber>
    </recommendedName>
</protein>
<dbReference type="Pfam" id="PF10394">
    <property type="entry name" value="Hat1_N"/>
    <property type="match status" value="1"/>
</dbReference>
<feature type="binding site" evidence="11">
    <location>
        <position position="286"/>
    </location>
    <ligand>
        <name>acetyl-CoA</name>
        <dbReference type="ChEBI" id="CHEBI:57288"/>
    </ligand>
</feature>
<dbReference type="Gene3D" id="1.10.10.390">
    <property type="match status" value="1"/>
</dbReference>
<feature type="domain" description="Histone acetyl transferase HAT1 N-terminal" evidence="14">
    <location>
        <begin position="6"/>
        <end position="164"/>
    </location>
</feature>
<dbReference type="InterPro" id="IPR017380">
    <property type="entry name" value="Hist_AcTrfase_B-typ_cat-su"/>
</dbReference>
<comment type="subcellular location">
    <subcellularLocation>
        <location evidence="9">Cytoplasm</location>
    </subcellularLocation>
    <subcellularLocation>
        <location evidence="1 9">Nucleus</location>
    </subcellularLocation>
</comment>
<comment type="catalytic activity">
    <reaction evidence="8 9">
        <text>L-lysyl-[protein] + acetyl-CoA = N(6)-acetyl-L-lysyl-[protein] + CoA + H(+)</text>
        <dbReference type="Rhea" id="RHEA:45948"/>
        <dbReference type="Rhea" id="RHEA-COMP:9752"/>
        <dbReference type="Rhea" id="RHEA-COMP:10731"/>
        <dbReference type="ChEBI" id="CHEBI:15378"/>
        <dbReference type="ChEBI" id="CHEBI:29969"/>
        <dbReference type="ChEBI" id="CHEBI:57287"/>
        <dbReference type="ChEBI" id="CHEBI:57288"/>
        <dbReference type="ChEBI" id="CHEBI:61930"/>
        <dbReference type="EC" id="2.3.1.48"/>
    </reaction>
</comment>
<comment type="subunit">
    <text evidence="9">Component of the HAT-B complex composed of at least HAT1 and HAT2. The HAT-B complex binds to histone H4 tail.</text>
</comment>
<dbReference type="PANTHER" id="PTHR12046">
    <property type="entry name" value="HISTONE ACETYLTRANSFERASE TYPE B CATALYTIC SUBUNIT"/>
    <property type="match status" value="1"/>
</dbReference>
<evidence type="ECO:0000256" key="11">
    <source>
        <dbReference type="PIRSR" id="PIRSR038084-2"/>
    </source>
</evidence>
<keyword evidence="6 9" id="KW-0539">Nucleus</keyword>
<evidence type="ECO:0000256" key="7">
    <source>
        <dbReference type="ARBA" id="ARBA00023315"/>
    </source>
</evidence>
<accession>A0AAN7B413</accession>
<dbReference type="InterPro" id="IPR013523">
    <property type="entry name" value="Hist_AcTrfase_HAT1_C"/>
</dbReference>
<evidence type="ECO:0000256" key="13">
    <source>
        <dbReference type="SAM" id="MobiDB-lite"/>
    </source>
</evidence>
<comment type="caution">
    <text evidence="15">The sequence shown here is derived from an EMBL/GenBank/DDBJ whole genome shotgun (WGS) entry which is preliminary data.</text>
</comment>
<feature type="binding site" evidence="11">
    <location>
        <begin position="248"/>
        <end position="250"/>
    </location>
    <ligand>
        <name>acetyl-CoA</name>
        <dbReference type="ChEBI" id="CHEBI:57288"/>
    </ligand>
</feature>
<dbReference type="GO" id="GO:0031509">
    <property type="term" value="P:subtelomeric heterochromatin formation"/>
    <property type="evidence" value="ECO:0007669"/>
    <property type="project" value="InterPro"/>
</dbReference>
<keyword evidence="5 9" id="KW-0808">Transferase</keyword>
<dbReference type="PIRSF" id="PIRSF038084">
    <property type="entry name" value="HAT-B_cat"/>
    <property type="match status" value="1"/>
</dbReference>
<feature type="region of interest" description="Disordered" evidence="13">
    <location>
        <begin position="447"/>
        <end position="499"/>
    </location>
</feature>
<keyword evidence="16" id="KW-1185">Reference proteome</keyword>
<proteinExistence type="inferred from homology"/>